<dbReference type="AlphaFoldDB" id="A0A1T5HU78"/>
<keyword evidence="2" id="KW-1185">Reference proteome</keyword>
<reference evidence="1 2" key="1">
    <citation type="submission" date="2017-02" db="EMBL/GenBank/DDBJ databases">
        <authorList>
            <person name="Peterson S.W."/>
        </authorList>
    </citation>
    <scope>NUCLEOTIDE SEQUENCE [LARGE SCALE GENOMIC DNA]</scope>
    <source>
        <strain evidence="1 2">DSM 24412</strain>
    </source>
</reference>
<dbReference type="EMBL" id="FUYV01000043">
    <property type="protein sequence ID" value="SKC24217.1"/>
    <property type="molecule type" value="Genomic_DNA"/>
</dbReference>
<accession>A0A1T5HU78</accession>
<evidence type="ECO:0000313" key="2">
    <source>
        <dbReference type="Proteomes" id="UP000191055"/>
    </source>
</evidence>
<proteinExistence type="predicted"/>
<gene>
    <name evidence="1" type="ORF">SAMN03080601_03512</name>
</gene>
<evidence type="ECO:0000313" key="1">
    <source>
        <dbReference type="EMBL" id="SKC24217.1"/>
    </source>
</evidence>
<protein>
    <submittedName>
        <fullName evidence="1">Uncharacterized protein</fullName>
    </submittedName>
</protein>
<dbReference type="Proteomes" id="UP000191055">
    <property type="component" value="Unassembled WGS sequence"/>
</dbReference>
<feature type="non-terminal residue" evidence="1">
    <location>
        <position position="1"/>
    </location>
</feature>
<sequence>LFKKQKVRINKIFRLAYIPIIRHVKIKAKSNPFDINDQKYFKQRFIDLKVKSSKTKQNCIALKNVNDINRNLLNLWNIQPECIYQDTFRNARAA</sequence>
<name>A0A1T5HU78_9BACT</name>
<dbReference type="STRING" id="889453.SAMN03080601_03512"/>
<organism evidence="1 2">
    <name type="scientific">Alkalitalea saponilacus</name>
    <dbReference type="NCBI Taxonomy" id="889453"/>
    <lineage>
        <taxon>Bacteria</taxon>
        <taxon>Pseudomonadati</taxon>
        <taxon>Bacteroidota</taxon>
        <taxon>Bacteroidia</taxon>
        <taxon>Marinilabiliales</taxon>
        <taxon>Marinilabiliaceae</taxon>
        <taxon>Alkalitalea</taxon>
    </lineage>
</organism>